<dbReference type="InterPro" id="IPR033479">
    <property type="entry name" value="dCache_1"/>
</dbReference>
<dbReference type="PANTHER" id="PTHR32089">
    <property type="entry name" value="METHYL-ACCEPTING CHEMOTAXIS PROTEIN MCPB"/>
    <property type="match status" value="1"/>
</dbReference>
<dbReference type="SMART" id="SM00283">
    <property type="entry name" value="MA"/>
    <property type="match status" value="1"/>
</dbReference>
<accession>A0A1I2IIV3</accession>
<dbReference type="Pfam" id="PF00672">
    <property type="entry name" value="HAMP"/>
    <property type="match status" value="1"/>
</dbReference>
<evidence type="ECO:0000256" key="9">
    <source>
        <dbReference type="PROSITE-ProRule" id="PRU00284"/>
    </source>
</evidence>
<evidence type="ECO:0000256" key="4">
    <source>
        <dbReference type="ARBA" id="ARBA00022692"/>
    </source>
</evidence>
<dbReference type="Pfam" id="PF00015">
    <property type="entry name" value="MCPsignal"/>
    <property type="match status" value="1"/>
</dbReference>
<dbReference type="CDD" id="cd06225">
    <property type="entry name" value="HAMP"/>
    <property type="match status" value="1"/>
</dbReference>
<dbReference type="Gene3D" id="3.30.450.20">
    <property type="entry name" value="PAS domain"/>
    <property type="match status" value="1"/>
</dbReference>
<keyword evidence="5 10" id="KW-1133">Transmembrane helix</keyword>
<evidence type="ECO:0000259" key="11">
    <source>
        <dbReference type="PROSITE" id="PS50111"/>
    </source>
</evidence>
<dbReference type="PANTHER" id="PTHR32089:SF112">
    <property type="entry name" value="LYSOZYME-LIKE PROTEIN-RELATED"/>
    <property type="match status" value="1"/>
</dbReference>
<feature type="domain" description="HAMP" evidence="12">
    <location>
        <begin position="204"/>
        <end position="256"/>
    </location>
</feature>
<evidence type="ECO:0000256" key="3">
    <source>
        <dbReference type="ARBA" id="ARBA00022500"/>
    </source>
</evidence>
<organism evidence="13 14">
    <name type="scientific">Paenibacillus algorifonticola</name>
    <dbReference type="NCBI Taxonomy" id="684063"/>
    <lineage>
        <taxon>Bacteria</taxon>
        <taxon>Bacillati</taxon>
        <taxon>Bacillota</taxon>
        <taxon>Bacilli</taxon>
        <taxon>Bacillales</taxon>
        <taxon>Paenibacillaceae</taxon>
        <taxon>Paenibacillus</taxon>
    </lineage>
</organism>
<reference evidence="14" key="1">
    <citation type="submission" date="2016-10" db="EMBL/GenBank/DDBJ databases">
        <authorList>
            <person name="Varghese N."/>
            <person name="Submissions S."/>
        </authorList>
    </citation>
    <scope>NUCLEOTIDE SEQUENCE [LARGE SCALE GENOMIC DNA]</scope>
    <source>
        <strain evidence="14">CGMCC 1.10223</strain>
    </source>
</reference>
<evidence type="ECO:0000256" key="1">
    <source>
        <dbReference type="ARBA" id="ARBA00004651"/>
    </source>
</evidence>
<dbReference type="GO" id="GO:0006935">
    <property type="term" value="P:chemotaxis"/>
    <property type="evidence" value="ECO:0007669"/>
    <property type="project" value="UniProtKB-KW"/>
</dbReference>
<keyword evidence="4 10" id="KW-0812">Transmembrane</keyword>
<keyword evidence="7 9" id="KW-0807">Transducer</keyword>
<evidence type="ECO:0000256" key="10">
    <source>
        <dbReference type="SAM" id="Phobius"/>
    </source>
</evidence>
<evidence type="ECO:0000256" key="6">
    <source>
        <dbReference type="ARBA" id="ARBA00023136"/>
    </source>
</evidence>
<proteinExistence type="inferred from homology"/>
<gene>
    <name evidence="13" type="ORF">SAMN04487969_13623</name>
</gene>
<dbReference type="Gene3D" id="6.10.340.10">
    <property type="match status" value="1"/>
</dbReference>
<sequence length="562" mass="60633">MQGTETILVMDKSGIIIASNNDSILNNSRSDRDYFKQAIAGKSVVSDALVSKSSGNLVTVLASPVFDKQGSIQGVVAVTLVTDFFVNKLKDVRINDEGKVMILDRAGTVLYHSADASLIGTVLETEDYHAVLALPASSEIVRDELNLPSRVAFYSKTPISDWSVIIEDSLSDVEKPLKNMMQQMIVVMIISILASIAAGILISLLVTRPIGHLTRLFKTMASGDLTVVATGKYSGEFKVLADSFDVMALRNKQLVTSMNGSIAVLKKSMSELDETSKRTNLSIAETSTTTQEIAKAMESQANDTESIVDKFMEVGDKIADVSGKSQEIRTKADSVAQIFKANYEVIEALVEINHRSESEVRKISEVTAQLAESSSGIRQITGAISDIAGQTQLLALNASIEAARAGEQGRGFAVVASEIRKLAEQTSLQSQDINKIVAQTIEYVEQSDHSVKAIESISEQHNSSVQQTQQTFSYITDNIHEIIEQVKTIAVQLKAIEQDKDGVLGAAQSLSASGEQVSASVEEVTATVQEQSAMVQNLAEMVETIESLSNELAQAAGEFKVE</sequence>
<dbReference type="GO" id="GO:0007165">
    <property type="term" value="P:signal transduction"/>
    <property type="evidence" value="ECO:0007669"/>
    <property type="project" value="UniProtKB-KW"/>
</dbReference>
<protein>
    <submittedName>
        <fullName evidence="13">Methyl-accepting chemotaxis protein</fullName>
    </submittedName>
</protein>
<dbReference type="CDD" id="cd12914">
    <property type="entry name" value="PDC1_DGC_like"/>
    <property type="match status" value="1"/>
</dbReference>
<evidence type="ECO:0000313" key="14">
    <source>
        <dbReference type="Proteomes" id="UP000183410"/>
    </source>
</evidence>
<dbReference type="Gene3D" id="1.10.287.950">
    <property type="entry name" value="Methyl-accepting chemotaxis protein"/>
    <property type="match status" value="1"/>
</dbReference>
<comment type="subcellular location">
    <subcellularLocation>
        <location evidence="1">Cell membrane</location>
        <topology evidence="1">Multi-pass membrane protein</topology>
    </subcellularLocation>
</comment>
<keyword evidence="3" id="KW-0145">Chemotaxis</keyword>
<dbReference type="EMBL" id="FONN01000036">
    <property type="protein sequence ID" value="SFF41583.1"/>
    <property type="molecule type" value="Genomic_DNA"/>
</dbReference>
<dbReference type="Proteomes" id="UP000183410">
    <property type="component" value="Unassembled WGS sequence"/>
</dbReference>
<evidence type="ECO:0000256" key="5">
    <source>
        <dbReference type="ARBA" id="ARBA00022989"/>
    </source>
</evidence>
<keyword evidence="6 10" id="KW-0472">Membrane</keyword>
<dbReference type="AlphaFoldDB" id="A0A1I2IIV3"/>
<name>A0A1I2IIV3_9BACL</name>
<evidence type="ECO:0000256" key="7">
    <source>
        <dbReference type="ARBA" id="ARBA00023224"/>
    </source>
</evidence>
<feature type="domain" description="Methyl-accepting transducer" evidence="11">
    <location>
        <begin position="275"/>
        <end position="525"/>
    </location>
</feature>
<dbReference type="InterPro" id="IPR003660">
    <property type="entry name" value="HAMP_dom"/>
</dbReference>
<dbReference type="PROSITE" id="PS50885">
    <property type="entry name" value="HAMP"/>
    <property type="match status" value="1"/>
</dbReference>
<keyword evidence="2" id="KW-1003">Cell membrane</keyword>
<evidence type="ECO:0000313" key="13">
    <source>
        <dbReference type="EMBL" id="SFF41583.1"/>
    </source>
</evidence>
<dbReference type="SUPFAM" id="SSF58104">
    <property type="entry name" value="Methyl-accepting chemotaxis protein (MCP) signaling domain"/>
    <property type="match status" value="1"/>
</dbReference>
<dbReference type="InterPro" id="IPR029151">
    <property type="entry name" value="Sensor-like_sf"/>
</dbReference>
<dbReference type="SMART" id="SM00304">
    <property type="entry name" value="HAMP"/>
    <property type="match status" value="1"/>
</dbReference>
<dbReference type="GO" id="GO:0005886">
    <property type="term" value="C:plasma membrane"/>
    <property type="evidence" value="ECO:0007669"/>
    <property type="project" value="UniProtKB-SubCell"/>
</dbReference>
<evidence type="ECO:0000259" key="12">
    <source>
        <dbReference type="PROSITE" id="PS50885"/>
    </source>
</evidence>
<dbReference type="InterPro" id="IPR004089">
    <property type="entry name" value="MCPsignal_dom"/>
</dbReference>
<evidence type="ECO:0000256" key="2">
    <source>
        <dbReference type="ARBA" id="ARBA00022475"/>
    </source>
</evidence>
<keyword evidence="14" id="KW-1185">Reference proteome</keyword>
<dbReference type="Pfam" id="PF02743">
    <property type="entry name" value="dCache_1"/>
    <property type="match status" value="1"/>
</dbReference>
<comment type="similarity">
    <text evidence="8">Belongs to the methyl-accepting chemotaxis (MCP) protein family.</text>
</comment>
<dbReference type="SUPFAM" id="SSF103190">
    <property type="entry name" value="Sensory domain-like"/>
    <property type="match status" value="1"/>
</dbReference>
<dbReference type="PROSITE" id="PS50111">
    <property type="entry name" value="CHEMOTAXIS_TRANSDUC_2"/>
    <property type="match status" value="1"/>
</dbReference>
<evidence type="ECO:0000256" key="8">
    <source>
        <dbReference type="ARBA" id="ARBA00029447"/>
    </source>
</evidence>
<feature type="transmembrane region" description="Helical" evidence="10">
    <location>
        <begin position="185"/>
        <end position="206"/>
    </location>
</feature>